<keyword evidence="14" id="KW-0965">Cell junction</keyword>
<dbReference type="EC" id="2.7.10.2" evidence="24"/>
<keyword evidence="7" id="KW-1003">Cell membrane</keyword>
<evidence type="ECO:0000313" key="35">
    <source>
        <dbReference type="Proteomes" id="UP000694422"/>
    </source>
</evidence>
<dbReference type="Gene3D" id="1.20.1270.60">
    <property type="entry name" value="Arfaptin homology (AH) domain/BAR domain"/>
    <property type="match status" value="2"/>
</dbReference>
<evidence type="ECO:0000256" key="1">
    <source>
        <dbReference type="ARBA" id="ARBA00004123"/>
    </source>
</evidence>
<evidence type="ECO:0000256" key="27">
    <source>
        <dbReference type="PROSITE-ProRule" id="PRU00191"/>
    </source>
</evidence>
<evidence type="ECO:0000256" key="29">
    <source>
        <dbReference type="PROSITE-ProRule" id="PRU10141"/>
    </source>
</evidence>
<dbReference type="AlphaFoldDB" id="A0A8C9P3G8"/>
<reference evidence="34" key="2">
    <citation type="submission" date="2025-09" db="UniProtKB">
        <authorList>
            <consortium name="Ensembl"/>
        </authorList>
    </citation>
    <scope>IDENTIFICATION</scope>
</reference>
<keyword evidence="16 28" id="KW-0175">Coiled coil</keyword>
<keyword evidence="9" id="KW-0597">Phosphoprotein</keyword>
<dbReference type="GO" id="GO:0004715">
    <property type="term" value="F:non-membrane spanning protein tyrosine kinase activity"/>
    <property type="evidence" value="ECO:0007669"/>
    <property type="project" value="UniProtKB-EC"/>
</dbReference>
<evidence type="ECO:0000256" key="11">
    <source>
        <dbReference type="ARBA" id="ARBA00022741"/>
    </source>
</evidence>
<evidence type="ECO:0000256" key="21">
    <source>
        <dbReference type="ARBA" id="ARBA00023242"/>
    </source>
</evidence>
<dbReference type="FunFam" id="1.10.287.160:FF:000005">
    <property type="entry name" value="Tyrosine-protein kinase"/>
    <property type="match status" value="1"/>
</dbReference>
<dbReference type="PANTHER" id="PTHR24418">
    <property type="entry name" value="TYROSINE-PROTEIN KINASE"/>
    <property type="match status" value="1"/>
</dbReference>
<evidence type="ECO:0000256" key="6">
    <source>
        <dbReference type="ARBA" id="ARBA00004544"/>
    </source>
</evidence>
<dbReference type="InterPro" id="IPR035849">
    <property type="entry name" value="Fes/Fps/Fer_SH2"/>
</dbReference>
<comment type="subcellular location">
    <subcellularLocation>
        <location evidence="3">Cell junction</location>
    </subcellularLocation>
    <subcellularLocation>
        <location evidence="5">Cell membrane</location>
        <topology evidence="5">Peripheral membrane protein</topology>
        <orientation evidence="5">Cytoplasmic side</orientation>
    </subcellularLocation>
    <subcellularLocation>
        <location evidence="4">Cell projection</location>
    </subcellularLocation>
    <subcellularLocation>
        <location evidence="6">Cytoplasm</location>
        <location evidence="6">Cell cortex</location>
    </subcellularLocation>
    <subcellularLocation>
        <location evidence="2 24">Cytoplasm</location>
        <location evidence="2 24">Cytoskeleton</location>
    </subcellularLocation>
    <subcellularLocation>
        <location evidence="1">Nucleus</location>
    </subcellularLocation>
</comment>
<dbReference type="InterPro" id="IPR020635">
    <property type="entry name" value="Tyr_kinase_cat_dom"/>
</dbReference>
<evidence type="ECO:0000256" key="9">
    <source>
        <dbReference type="ARBA" id="ARBA00022553"/>
    </source>
</evidence>
<keyword evidence="35" id="KW-1185">Reference proteome</keyword>
<dbReference type="Gene3D" id="3.30.200.20">
    <property type="entry name" value="Phosphorylase Kinase, domain 1"/>
    <property type="match status" value="1"/>
</dbReference>
<dbReference type="InterPro" id="IPR011009">
    <property type="entry name" value="Kinase-like_dom_sf"/>
</dbReference>
<dbReference type="SUPFAM" id="SSF56112">
    <property type="entry name" value="Protein kinase-like (PK-like)"/>
    <property type="match status" value="1"/>
</dbReference>
<dbReference type="PROSITE" id="PS50011">
    <property type="entry name" value="PROTEIN_KINASE_DOM"/>
    <property type="match status" value="1"/>
</dbReference>
<dbReference type="InterPro" id="IPR031160">
    <property type="entry name" value="F_BAR_dom"/>
</dbReference>
<dbReference type="InterPro" id="IPR017441">
    <property type="entry name" value="Protein_kinase_ATP_BS"/>
</dbReference>
<keyword evidence="10 24" id="KW-0808">Transferase</keyword>
<dbReference type="InterPro" id="IPR016250">
    <property type="entry name" value="Tyr-prot_kinase_Fes/Fps"/>
</dbReference>
<evidence type="ECO:0000259" key="32">
    <source>
        <dbReference type="PROSITE" id="PS50011"/>
    </source>
</evidence>
<dbReference type="FunFam" id="3.30.200.20:FF:000089">
    <property type="entry name" value="Tyrosine-protein kinase"/>
    <property type="match status" value="1"/>
</dbReference>
<evidence type="ECO:0000256" key="26">
    <source>
        <dbReference type="PIRSR" id="PIRSR000632-2"/>
    </source>
</evidence>
<dbReference type="GO" id="GO:0042995">
    <property type="term" value="C:cell projection"/>
    <property type="evidence" value="ECO:0007669"/>
    <property type="project" value="UniProtKB-SubCell"/>
</dbReference>
<dbReference type="InterPro" id="IPR001060">
    <property type="entry name" value="FCH_dom"/>
</dbReference>
<organism evidence="34 35">
    <name type="scientific">Spermophilus dauricus</name>
    <name type="common">Daurian ground squirrel</name>
    <dbReference type="NCBI Taxonomy" id="99837"/>
    <lineage>
        <taxon>Eukaryota</taxon>
        <taxon>Metazoa</taxon>
        <taxon>Chordata</taxon>
        <taxon>Craniata</taxon>
        <taxon>Vertebrata</taxon>
        <taxon>Euteleostomi</taxon>
        <taxon>Mammalia</taxon>
        <taxon>Eutheria</taxon>
        <taxon>Euarchontoglires</taxon>
        <taxon>Glires</taxon>
        <taxon>Rodentia</taxon>
        <taxon>Sciuromorpha</taxon>
        <taxon>Sciuridae</taxon>
        <taxon>Xerinae</taxon>
        <taxon>Marmotini</taxon>
        <taxon>Spermophilus</taxon>
    </lineage>
</organism>
<evidence type="ECO:0000256" key="13">
    <source>
        <dbReference type="ARBA" id="ARBA00022840"/>
    </source>
</evidence>
<evidence type="ECO:0000256" key="23">
    <source>
        <dbReference type="ARBA" id="ARBA00051245"/>
    </source>
</evidence>
<evidence type="ECO:0000256" key="30">
    <source>
        <dbReference type="SAM" id="Coils"/>
    </source>
</evidence>
<evidence type="ECO:0000259" key="33">
    <source>
        <dbReference type="PROSITE" id="PS51741"/>
    </source>
</evidence>
<feature type="domain" description="F-BAR" evidence="33">
    <location>
        <begin position="1"/>
        <end position="201"/>
    </location>
</feature>
<dbReference type="Pfam" id="PF07714">
    <property type="entry name" value="PK_Tyr_Ser-Thr"/>
    <property type="match status" value="1"/>
</dbReference>
<dbReference type="PROSITE" id="PS50001">
    <property type="entry name" value="SH2"/>
    <property type="match status" value="1"/>
</dbReference>
<sequence length="765" mass="87853">MGFGSDLKNSHEAVLKLQDWELRLLETVKKFMALRIKSDKEYASSLQNLCNQVDKESTVQMNYVSNVSQVTKTELEKLKSSYRQLIKEMNSAKEKYKEALAKGKETEKAKERYDKATMKLHMLHNQYVLALKGAQLHQNQYHDNTLPLLLDSLQKMQEEMIRALKGIFDEYSQITSLVTEEIVNVHKEIQLSVEQIDPSTEYNNFIDVHRTTAAQEQEIEFDTSLLEENENLQANEIMWNNLTAESLQVMLKTLAEELMQTQQMLLNKEEAVLELEKRIEESSKTCEKKSDIVLLLSQKQTLEELKQSVQQLKCTEAKFAAQKELLEQKVQENDGKEPPPIVNYEEDARSVTSMERKERLSKFESIRHSIAGIIRSPKSVLGSSAQLSDVISISEKPLAEQDWYHGAIPRIEAQDLLKQQGDFLVRESHGKPGEYVLSVYSDGQRRHFIIQFVDNLYRFEGTGFTNIPQLIDHHYTTKQVITKKSGVVLLNPIPKDKKWILNHEDVTLGELLGKGNFGEVYKGTLKDKTNVAVKTCKEDLPQELKIKFLQEAKILKQYDHPNIVKLIGVCTQRQPVYIIMELVPGGDFLSYLRKKKDELKLKQLVKFSLDAAAGMLYLESKNCIHRDLAARNCLVGENNILKISDFGMSRQEDGGVYSSSGLKQIPIKWTAPEALNYGRYSSESDVWSFGILLWETFSLGISPYPGMTNQQAREQVERGYRMSAPQNCPEEISKIMMKCWDYNPENRPTFSELQKELTIIKRKIT</sequence>
<keyword evidence="19 24" id="KW-0829">Tyrosine-protein kinase</keyword>
<dbReference type="Gene3D" id="1.10.287.160">
    <property type="entry name" value="HR1 repeat"/>
    <property type="match status" value="1"/>
</dbReference>
<keyword evidence="15 27" id="KW-0727">SH2 domain</keyword>
<keyword evidence="12 24" id="KW-0418">Kinase</keyword>
<evidence type="ECO:0000259" key="31">
    <source>
        <dbReference type="PROSITE" id="PS50001"/>
    </source>
</evidence>
<dbReference type="InterPro" id="IPR000980">
    <property type="entry name" value="SH2"/>
</dbReference>
<dbReference type="InterPro" id="IPR008266">
    <property type="entry name" value="Tyr_kinase_AS"/>
</dbReference>
<dbReference type="Gene3D" id="1.10.510.10">
    <property type="entry name" value="Transferase(Phosphotransferase) domain 1"/>
    <property type="match status" value="1"/>
</dbReference>
<evidence type="ECO:0000256" key="15">
    <source>
        <dbReference type="ARBA" id="ARBA00022999"/>
    </source>
</evidence>
<dbReference type="PRINTS" id="PR00109">
    <property type="entry name" value="TYRKINASE"/>
</dbReference>
<dbReference type="InterPro" id="IPR050198">
    <property type="entry name" value="Non-receptor_tyrosine_kinases"/>
</dbReference>
<keyword evidence="13 24" id="KW-0067">ATP-binding</keyword>
<feature type="domain" description="SH2" evidence="31">
    <location>
        <begin position="403"/>
        <end position="493"/>
    </location>
</feature>
<evidence type="ECO:0000256" key="22">
    <source>
        <dbReference type="ARBA" id="ARBA00023273"/>
    </source>
</evidence>
<evidence type="ECO:0000256" key="7">
    <source>
        <dbReference type="ARBA" id="ARBA00022475"/>
    </source>
</evidence>
<evidence type="ECO:0000256" key="8">
    <source>
        <dbReference type="ARBA" id="ARBA00022490"/>
    </source>
</evidence>
<evidence type="ECO:0000256" key="16">
    <source>
        <dbReference type="ARBA" id="ARBA00023054"/>
    </source>
</evidence>
<keyword evidence="8 24" id="KW-0963">Cytoplasm</keyword>
<dbReference type="SUPFAM" id="SSF103657">
    <property type="entry name" value="BAR/IMD domain-like"/>
    <property type="match status" value="1"/>
</dbReference>
<dbReference type="GO" id="GO:0005856">
    <property type="term" value="C:cytoskeleton"/>
    <property type="evidence" value="ECO:0007669"/>
    <property type="project" value="UniProtKB-SubCell"/>
</dbReference>
<evidence type="ECO:0000313" key="34">
    <source>
        <dbReference type="Ensembl" id="ENSSDAP00000003036.1"/>
    </source>
</evidence>
<dbReference type="PRINTS" id="PR00401">
    <property type="entry name" value="SH2DOMAIN"/>
</dbReference>
<dbReference type="GO" id="GO:0005938">
    <property type="term" value="C:cell cortex"/>
    <property type="evidence" value="ECO:0007669"/>
    <property type="project" value="UniProtKB-SubCell"/>
</dbReference>
<proteinExistence type="inferred from homology"/>
<comment type="similarity">
    <text evidence="24">Belongs to the protein kinase superfamily. Tyr protein kinase family. Fes/fps subfamily.</text>
</comment>
<protein>
    <recommendedName>
        <fullName evidence="24">Tyrosine-protein kinase</fullName>
        <ecNumber evidence="24">2.7.10.2</ecNumber>
    </recommendedName>
</protein>
<feature type="binding site" evidence="26">
    <location>
        <begin position="512"/>
        <end position="520"/>
    </location>
    <ligand>
        <name>ATP</name>
        <dbReference type="ChEBI" id="CHEBI:30616"/>
    </ligand>
</feature>
<evidence type="ECO:0000256" key="14">
    <source>
        <dbReference type="ARBA" id="ARBA00022949"/>
    </source>
</evidence>
<evidence type="ECO:0000256" key="20">
    <source>
        <dbReference type="ARBA" id="ARBA00023212"/>
    </source>
</evidence>
<dbReference type="GO" id="GO:0005886">
    <property type="term" value="C:plasma membrane"/>
    <property type="evidence" value="ECO:0007669"/>
    <property type="project" value="UniProtKB-SubCell"/>
</dbReference>
<dbReference type="FunFam" id="1.10.510.10:FF:000622">
    <property type="entry name" value="Tyrosine-protein kinase"/>
    <property type="match status" value="1"/>
</dbReference>
<dbReference type="Ensembl" id="ENSSDAT00000003505.1">
    <property type="protein sequence ID" value="ENSSDAP00000003036.1"/>
    <property type="gene ID" value="ENSSDAG00000002741.1"/>
</dbReference>
<dbReference type="GO" id="GO:0008289">
    <property type="term" value="F:lipid binding"/>
    <property type="evidence" value="ECO:0007669"/>
    <property type="project" value="UniProtKB-KW"/>
</dbReference>
<evidence type="ECO:0000256" key="2">
    <source>
        <dbReference type="ARBA" id="ARBA00004245"/>
    </source>
</evidence>
<dbReference type="GO" id="GO:0005524">
    <property type="term" value="F:ATP binding"/>
    <property type="evidence" value="ECO:0007669"/>
    <property type="project" value="UniProtKB-UniRule"/>
</dbReference>
<accession>A0A8C9P3G8</accession>
<feature type="domain" description="Protein kinase" evidence="32">
    <location>
        <begin position="506"/>
        <end position="759"/>
    </location>
</feature>
<dbReference type="FunFam" id="1.20.1270.60:FF:000029">
    <property type="entry name" value="Tyrosine-protein kinase"/>
    <property type="match status" value="1"/>
</dbReference>
<dbReference type="PROSITE" id="PS51741">
    <property type="entry name" value="F_BAR"/>
    <property type="match status" value="1"/>
</dbReference>
<comment type="catalytic activity">
    <reaction evidence="23 24">
        <text>L-tyrosyl-[protein] + ATP = O-phospho-L-tyrosyl-[protein] + ADP + H(+)</text>
        <dbReference type="Rhea" id="RHEA:10596"/>
        <dbReference type="Rhea" id="RHEA-COMP:10136"/>
        <dbReference type="Rhea" id="RHEA-COMP:20101"/>
        <dbReference type="ChEBI" id="CHEBI:15378"/>
        <dbReference type="ChEBI" id="CHEBI:30616"/>
        <dbReference type="ChEBI" id="CHEBI:46858"/>
        <dbReference type="ChEBI" id="CHEBI:61978"/>
        <dbReference type="ChEBI" id="CHEBI:456216"/>
        <dbReference type="EC" id="2.7.10.2"/>
    </reaction>
</comment>
<dbReference type="InterPro" id="IPR000719">
    <property type="entry name" value="Prot_kinase_dom"/>
</dbReference>
<dbReference type="Pfam" id="PF00017">
    <property type="entry name" value="SH2"/>
    <property type="match status" value="1"/>
</dbReference>
<keyword evidence="11 24" id="KW-0547">Nucleotide-binding</keyword>
<evidence type="ECO:0000256" key="3">
    <source>
        <dbReference type="ARBA" id="ARBA00004282"/>
    </source>
</evidence>
<keyword evidence="21" id="KW-0539">Nucleus</keyword>
<evidence type="ECO:0000256" key="17">
    <source>
        <dbReference type="ARBA" id="ARBA00023121"/>
    </source>
</evidence>
<feature type="coiled-coil region" evidence="30">
    <location>
        <begin position="244"/>
        <end position="322"/>
    </location>
</feature>
<evidence type="ECO:0000256" key="28">
    <source>
        <dbReference type="PROSITE-ProRule" id="PRU01077"/>
    </source>
</evidence>
<dbReference type="GO" id="GO:0070161">
    <property type="term" value="C:anchoring junction"/>
    <property type="evidence" value="ECO:0007669"/>
    <property type="project" value="UniProtKB-SubCell"/>
</dbReference>
<reference evidence="34" key="1">
    <citation type="submission" date="2025-08" db="UniProtKB">
        <authorList>
            <consortium name="Ensembl"/>
        </authorList>
    </citation>
    <scope>IDENTIFICATION</scope>
</reference>
<dbReference type="SMART" id="SM00219">
    <property type="entry name" value="TyrKc"/>
    <property type="match status" value="1"/>
</dbReference>
<dbReference type="GO" id="GO:0005634">
    <property type="term" value="C:nucleus"/>
    <property type="evidence" value="ECO:0007669"/>
    <property type="project" value="UniProtKB-SubCell"/>
</dbReference>
<evidence type="ECO:0000256" key="12">
    <source>
        <dbReference type="ARBA" id="ARBA00022777"/>
    </source>
</evidence>
<feature type="binding site" evidence="26 29">
    <location>
        <position position="534"/>
    </location>
    <ligand>
        <name>ATP</name>
        <dbReference type="ChEBI" id="CHEBI:30616"/>
    </ligand>
</feature>
<dbReference type="Proteomes" id="UP000694422">
    <property type="component" value="Unplaced"/>
</dbReference>
<dbReference type="InterPro" id="IPR001245">
    <property type="entry name" value="Ser-Thr/Tyr_kinase_cat_dom"/>
</dbReference>
<keyword evidence="18" id="KW-0472">Membrane</keyword>
<evidence type="ECO:0000256" key="19">
    <source>
        <dbReference type="ARBA" id="ARBA00023137"/>
    </source>
</evidence>
<evidence type="ECO:0000256" key="10">
    <source>
        <dbReference type="ARBA" id="ARBA00022679"/>
    </source>
</evidence>
<dbReference type="SUPFAM" id="SSF55550">
    <property type="entry name" value="SH2 domain"/>
    <property type="match status" value="1"/>
</dbReference>
<feature type="active site" description="Proton acceptor" evidence="25">
    <location>
        <position position="627"/>
    </location>
</feature>
<keyword evidence="17" id="KW-0446">Lipid-binding</keyword>
<dbReference type="PROSITE" id="PS00107">
    <property type="entry name" value="PROTEIN_KINASE_ATP"/>
    <property type="match status" value="1"/>
</dbReference>
<dbReference type="Pfam" id="PF00611">
    <property type="entry name" value="FCH"/>
    <property type="match status" value="1"/>
</dbReference>
<dbReference type="SMART" id="SM00252">
    <property type="entry name" value="SH2"/>
    <property type="match status" value="1"/>
</dbReference>
<dbReference type="InterPro" id="IPR027267">
    <property type="entry name" value="AH/BAR_dom_sf"/>
</dbReference>
<dbReference type="Gene3D" id="3.30.505.10">
    <property type="entry name" value="SH2 domain"/>
    <property type="match status" value="1"/>
</dbReference>
<dbReference type="PIRSF" id="PIRSF000632">
    <property type="entry name" value="TyrPK_fps"/>
    <property type="match status" value="1"/>
</dbReference>
<dbReference type="PROSITE" id="PS00109">
    <property type="entry name" value="PROTEIN_KINASE_TYR"/>
    <property type="match status" value="1"/>
</dbReference>
<evidence type="ECO:0000256" key="5">
    <source>
        <dbReference type="ARBA" id="ARBA00004413"/>
    </source>
</evidence>
<dbReference type="SMART" id="SM00055">
    <property type="entry name" value="FCH"/>
    <property type="match status" value="1"/>
</dbReference>
<name>A0A8C9P3G8_SPEDA</name>
<dbReference type="FunFam" id="3.30.505.10:FF:000020">
    <property type="entry name" value="Tyrosine-protein kinase"/>
    <property type="match status" value="1"/>
</dbReference>
<dbReference type="CDD" id="cd10361">
    <property type="entry name" value="SH2_Fps_family"/>
    <property type="match status" value="1"/>
</dbReference>
<dbReference type="InterPro" id="IPR036860">
    <property type="entry name" value="SH2_dom_sf"/>
</dbReference>
<evidence type="ECO:0000256" key="18">
    <source>
        <dbReference type="ARBA" id="ARBA00023136"/>
    </source>
</evidence>
<keyword evidence="22" id="KW-0966">Cell projection</keyword>
<feature type="coiled-coil region" evidence="30">
    <location>
        <begin position="75"/>
        <end position="109"/>
    </location>
</feature>
<evidence type="ECO:0000256" key="25">
    <source>
        <dbReference type="PIRSR" id="PIRSR000632-1"/>
    </source>
</evidence>
<evidence type="ECO:0000256" key="24">
    <source>
        <dbReference type="PIRNR" id="PIRNR000632"/>
    </source>
</evidence>
<evidence type="ECO:0000256" key="4">
    <source>
        <dbReference type="ARBA" id="ARBA00004316"/>
    </source>
</evidence>
<keyword evidence="20 24" id="KW-0206">Cytoskeleton</keyword>